<dbReference type="KEGG" id="cpau:EHF44_14300"/>
<dbReference type="OrthoDB" id="9081907at2"/>
<dbReference type="EMBL" id="CP033969">
    <property type="protein sequence ID" value="AZG14510.1"/>
    <property type="molecule type" value="Genomic_DNA"/>
</dbReference>
<dbReference type="RefSeq" id="WP_043355286.1">
    <property type="nucleotide sequence ID" value="NZ_CP033969.1"/>
</dbReference>
<sequence>MPRSTRATENETSLDEEWVDHIFHRAVIAAILFDPKVAETLLEIPDAALGRLFKNHLCKAVGQATVYGIDFPALCEEEDRLRERVRAESKQALENRRSRRYHNANPERYPLVLQGKVLRMHDFRISAGLTEKKLAKLVESQRVFRVYFGPEAFYPAFFLSTTIFRDDFRKVIRGLGKVDPWSMFDFFTTAIEALGGATPLQRLSAGDVKPVVQEAKTAAEQYARLFP</sequence>
<evidence type="ECO:0000313" key="1">
    <source>
        <dbReference type="EMBL" id="AZG14510.1"/>
    </source>
</evidence>
<dbReference type="GeneID" id="60825796"/>
<evidence type="ECO:0000313" key="2">
    <source>
        <dbReference type="Proteomes" id="UP000270411"/>
    </source>
</evidence>
<proteinExistence type="predicted"/>
<organism evidence="1 2">
    <name type="scientific">Cupriavidus pauculus</name>
    <dbReference type="NCBI Taxonomy" id="82633"/>
    <lineage>
        <taxon>Bacteria</taxon>
        <taxon>Pseudomonadati</taxon>
        <taxon>Pseudomonadota</taxon>
        <taxon>Betaproteobacteria</taxon>
        <taxon>Burkholderiales</taxon>
        <taxon>Burkholderiaceae</taxon>
        <taxon>Cupriavidus</taxon>
    </lineage>
</organism>
<dbReference type="AlphaFoldDB" id="A0A3G8H2T8"/>
<reference evidence="2" key="1">
    <citation type="submission" date="2018-11" db="EMBL/GenBank/DDBJ databases">
        <title>FDA dAtabase for Regulatory Grade micrObial Sequences (FDA-ARGOS): Supporting development and validation of Infectious Disease Dx tests.</title>
        <authorList>
            <person name="Goldberg B."/>
            <person name="Campos J."/>
            <person name="Tallon L."/>
            <person name="Sadzewicz L."/>
            <person name="Zhao X."/>
            <person name="Vavikolanu K."/>
            <person name="Mehta A."/>
            <person name="Aluvathingal J."/>
            <person name="Nadendla S."/>
            <person name="Geyer C."/>
            <person name="Nandy P."/>
            <person name="Yan Y."/>
            <person name="Sichtig H."/>
        </authorList>
    </citation>
    <scope>NUCLEOTIDE SEQUENCE [LARGE SCALE GENOMIC DNA]</scope>
    <source>
        <strain evidence="2">FDAARGOS_614</strain>
    </source>
</reference>
<dbReference type="Proteomes" id="UP000270411">
    <property type="component" value="Chromosome 1"/>
</dbReference>
<name>A0A3G8H2T8_9BURK</name>
<protein>
    <submittedName>
        <fullName evidence="1">Uncharacterized protein</fullName>
    </submittedName>
</protein>
<gene>
    <name evidence="1" type="ORF">EHF44_14300</name>
</gene>
<accession>A0A3G8H2T8</accession>